<dbReference type="EMBL" id="CM023484">
    <property type="protein sequence ID" value="KAH6933406.1"/>
    <property type="molecule type" value="Genomic_DNA"/>
</dbReference>
<reference evidence="1" key="1">
    <citation type="submission" date="2020-05" db="EMBL/GenBank/DDBJ databases">
        <title>Large-scale comparative analyses of tick genomes elucidate their genetic diversity and vector capacities.</title>
        <authorList>
            <person name="Jia N."/>
            <person name="Wang J."/>
            <person name="Shi W."/>
            <person name="Du L."/>
            <person name="Sun Y."/>
            <person name="Zhan W."/>
            <person name="Jiang J."/>
            <person name="Wang Q."/>
            <person name="Zhang B."/>
            <person name="Ji P."/>
            <person name="Sakyi L.B."/>
            <person name="Cui X."/>
            <person name="Yuan T."/>
            <person name="Jiang B."/>
            <person name="Yang W."/>
            <person name="Lam T.T.-Y."/>
            <person name="Chang Q."/>
            <person name="Ding S."/>
            <person name="Wang X."/>
            <person name="Zhu J."/>
            <person name="Ruan X."/>
            <person name="Zhao L."/>
            <person name="Wei J."/>
            <person name="Que T."/>
            <person name="Du C."/>
            <person name="Cheng J."/>
            <person name="Dai P."/>
            <person name="Han X."/>
            <person name="Huang E."/>
            <person name="Gao Y."/>
            <person name="Liu J."/>
            <person name="Shao H."/>
            <person name="Ye R."/>
            <person name="Li L."/>
            <person name="Wei W."/>
            <person name="Wang X."/>
            <person name="Wang C."/>
            <person name="Yang T."/>
            <person name="Huo Q."/>
            <person name="Li W."/>
            <person name="Guo W."/>
            <person name="Chen H."/>
            <person name="Zhou L."/>
            <person name="Ni X."/>
            <person name="Tian J."/>
            <person name="Zhou Y."/>
            <person name="Sheng Y."/>
            <person name="Liu T."/>
            <person name="Pan Y."/>
            <person name="Xia L."/>
            <person name="Li J."/>
            <person name="Zhao F."/>
            <person name="Cao W."/>
        </authorList>
    </citation>
    <scope>NUCLEOTIDE SEQUENCE</scope>
    <source>
        <strain evidence="1">Hyas-2018</strain>
    </source>
</reference>
<protein>
    <submittedName>
        <fullName evidence="1">Uncharacterized protein</fullName>
    </submittedName>
</protein>
<proteinExistence type="predicted"/>
<keyword evidence="2" id="KW-1185">Reference proteome</keyword>
<organism evidence="1 2">
    <name type="scientific">Hyalomma asiaticum</name>
    <name type="common">Tick</name>
    <dbReference type="NCBI Taxonomy" id="266040"/>
    <lineage>
        <taxon>Eukaryota</taxon>
        <taxon>Metazoa</taxon>
        <taxon>Ecdysozoa</taxon>
        <taxon>Arthropoda</taxon>
        <taxon>Chelicerata</taxon>
        <taxon>Arachnida</taxon>
        <taxon>Acari</taxon>
        <taxon>Parasitiformes</taxon>
        <taxon>Ixodida</taxon>
        <taxon>Ixodoidea</taxon>
        <taxon>Ixodidae</taxon>
        <taxon>Hyalomminae</taxon>
        <taxon>Hyalomma</taxon>
    </lineage>
</organism>
<comment type="caution">
    <text evidence="1">The sequence shown here is derived from an EMBL/GenBank/DDBJ whole genome shotgun (WGS) entry which is preliminary data.</text>
</comment>
<accession>A0ACB7SEM5</accession>
<dbReference type="Proteomes" id="UP000821845">
    <property type="component" value="Chromosome 4"/>
</dbReference>
<evidence type="ECO:0000313" key="2">
    <source>
        <dbReference type="Proteomes" id="UP000821845"/>
    </source>
</evidence>
<evidence type="ECO:0000313" key="1">
    <source>
        <dbReference type="EMBL" id="KAH6933406.1"/>
    </source>
</evidence>
<name>A0ACB7SEM5_HYAAI</name>
<gene>
    <name evidence="1" type="ORF">HPB50_014541</name>
</gene>
<sequence>MPERRQRAPRRDGSDCRRPIIEAARVMFALGMQLLLWLLFVAFLLLASLVVAVLGAVHVARRATWKRLARFPGPNEDVPLRWVVQQHVHATSVKHRTPYNVCECFELDRLAICRTSSLPDTTTPLCFVSRHRRSLSKIATCC</sequence>